<evidence type="ECO:0000313" key="1">
    <source>
        <dbReference type="EMBL" id="RRT71413.1"/>
    </source>
</evidence>
<dbReference type="EMBL" id="AMZH03003714">
    <property type="protein sequence ID" value="RRT71413.1"/>
    <property type="molecule type" value="Genomic_DNA"/>
</dbReference>
<dbReference type="PANTHER" id="PTHR46649:SF5">
    <property type="entry name" value="F14L17.7 PROTEIN"/>
    <property type="match status" value="1"/>
</dbReference>
<dbReference type="AlphaFoldDB" id="A0A427A5E0"/>
<proteinExistence type="predicted"/>
<reference evidence="1 2" key="1">
    <citation type="journal article" date="2014" name="Agronomy (Basel)">
        <title>A Draft Genome Sequence for Ensete ventricosum, the Drought-Tolerant Tree Against Hunger.</title>
        <authorList>
            <person name="Harrison J."/>
            <person name="Moore K.A."/>
            <person name="Paszkiewicz K."/>
            <person name="Jones T."/>
            <person name="Grant M."/>
            <person name="Ambacheew D."/>
            <person name="Muzemil S."/>
            <person name="Studholme D.J."/>
        </authorList>
    </citation>
    <scope>NUCLEOTIDE SEQUENCE [LARGE SCALE GENOMIC DNA]</scope>
</reference>
<dbReference type="PANTHER" id="PTHR46649">
    <property type="match status" value="1"/>
</dbReference>
<sequence length="153" mass="17207">RWRRLRRDSGSPCAESFCDRRRRRAYDGLLLDAGGTLLQLANPVEETYASIGRKYENAFGTLSNLKTSSAFTRMQGDGRAFWRLVVSVATGCSDNDYFEEVYELAVVSNFDTRLRKLLKDLNVAHLFDAIIISSEVGFEKPAAEIFRAALGTK</sequence>
<comment type="caution">
    <text evidence="1">The sequence shown here is derived from an EMBL/GenBank/DDBJ whole genome shotgun (WGS) entry which is preliminary data.</text>
</comment>
<dbReference type="InterPro" id="IPR023214">
    <property type="entry name" value="HAD_sf"/>
</dbReference>
<protein>
    <submittedName>
        <fullName evidence="1">Uncharacterized protein</fullName>
    </submittedName>
</protein>
<name>A0A427A5E0_ENSVE</name>
<dbReference type="InterPro" id="IPR036412">
    <property type="entry name" value="HAD-like_sf"/>
</dbReference>
<accession>A0A427A5E0</accession>
<dbReference type="Proteomes" id="UP000287651">
    <property type="component" value="Unassembled WGS sequence"/>
</dbReference>
<feature type="non-terminal residue" evidence="1">
    <location>
        <position position="1"/>
    </location>
</feature>
<dbReference type="Gene3D" id="3.40.50.1000">
    <property type="entry name" value="HAD superfamily/HAD-like"/>
    <property type="match status" value="1"/>
</dbReference>
<organism evidence="1 2">
    <name type="scientific">Ensete ventricosum</name>
    <name type="common">Abyssinian banana</name>
    <name type="synonym">Musa ensete</name>
    <dbReference type="NCBI Taxonomy" id="4639"/>
    <lineage>
        <taxon>Eukaryota</taxon>
        <taxon>Viridiplantae</taxon>
        <taxon>Streptophyta</taxon>
        <taxon>Embryophyta</taxon>
        <taxon>Tracheophyta</taxon>
        <taxon>Spermatophyta</taxon>
        <taxon>Magnoliopsida</taxon>
        <taxon>Liliopsida</taxon>
        <taxon>Zingiberales</taxon>
        <taxon>Musaceae</taxon>
        <taxon>Ensete</taxon>
    </lineage>
</organism>
<dbReference type="SUPFAM" id="SSF56784">
    <property type="entry name" value="HAD-like"/>
    <property type="match status" value="1"/>
</dbReference>
<gene>
    <name evidence="1" type="ORF">B296_00008271</name>
</gene>
<evidence type="ECO:0000313" key="2">
    <source>
        <dbReference type="Proteomes" id="UP000287651"/>
    </source>
</evidence>